<proteinExistence type="predicted"/>
<feature type="signal peptide" evidence="2">
    <location>
        <begin position="1"/>
        <end position="23"/>
    </location>
</feature>
<feature type="region of interest" description="Disordered" evidence="1">
    <location>
        <begin position="84"/>
        <end position="140"/>
    </location>
</feature>
<dbReference type="Proteomes" id="UP001044222">
    <property type="component" value="Unassembled WGS sequence"/>
</dbReference>
<evidence type="ECO:0000313" key="3">
    <source>
        <dbReference type="EMBL" id="KAG5855982.1"/>
    </source>
</evidence>
<feature type="compositionally biased region" description="Gly residues" evidence="1">
    <location>
        <begin position="96"/>
        <end position="111"/>
    </location>
</feature>
<evidence type="ECO:0000256" key="2">
    <source>
        <dbReference type="SAM" id="SignalP"/>
    </source>
</evidence>
<comment type="caution">
    <text evidence="3">The sequence shown here is derived from an EMBL/GenBank/DDBJ whole genome shotgun (WGS) entry which is preliminary data.</text>
</comment>
<reference evidence="3" key="1">
    <citation type="submission" date="2021-01" db="EMBL/GenBank/DDBJ databases">
        <title>A chromosome-scale assembly of European eel, Anguilla anguilla.</title>
        <authorList>
            <person name="Henkel C."/>
            <person name="Jong-Raadsen S.A."/>
            <person name="Dufour S."/>
            <person name="Weltzien F.-A."/>
            <person name="Palstra A.P."/>
            <person name="Pelster B."/>
            <person name="Spaink H.P."/>
            <person name="Van Den Thillart G.E."/>
            <person name="Jansen H."/>
            <person name="Zahm M."/>
            <person name="Klopp C."/>
            <person name="Cedric C."/>
            <person name="Louis A."/>
            <person name="Berthelot C."/>
            <person name="Parey E."/>
            <person name="Roest Crollius H."/>
            <person name="Montfort J."/>
            <person name="Robinson-Rechavi M."/>
            <person name="Bucao C."/>
            <person name="Bouchez O."/>
            <person name="Gislard M."/>
            <person name="Lluch J."/>
            <person name="Milhes M."/>
            <person name="Lampietro C."/>
            <person name="Lopez Roques C."/>
            <person name="Donnadieu C."/>
            <person name="Braasch I."/>
            <person name="Desvignes T."/>
            <person name="Postlethwait J."/>
            <person name="Bobe J."/>
            <person name="Guiguen Y."/>
            <person name="Dirks R."/>
        </authorList>
    </citation>
    <scope>NUCLEOTIDE SEQUENCE</scope>
    <source>
        <strain evidence="3">Tag_6206</strain>
        <tissue evidence="3">Liver</tissue>
    </source>
</reference>
<gene>
    <name evidence="3" type="ORF">ANANG_G00002860</name>
</gene>
<keyword evidence="2" id="KW-0732">Signal</keyword>
<dbReference type="AlphaFoldDB" id="A0A9D3MYD2"/>
<dbReference type="EMBL" id="JAFIRN010000001">
    <property type="protein sequence ID" value="KAG5855982.1"/>
    <property type="molecule type" value="Genomic_DNA"/>
</dbReference>
<name>A0A9D3MYD2_ANGAN</name>
<accession>A0A9D3MYD2</accession>
<protein>
    <recommendedName>
        <fullName evidence="5">Immunoglobulin V-set domain-containing protein</fullName>
    </recommendedName>
</protein>
<evidence type="ECO:0008006" key="5">
    <source>
        <dbReference type="Google" id="ProtNLM"/>
    </source>
</evidence>
<evidence type="ECO:0000313" key="4">
    <source>
        <dbReference type="Proteomes" id="UP001044222"/>
    </source>
</evidence>
<keyword evidence="4" id="KW-1185">Reference proteome</keyword>
<sequence>MGPPAGFYLWVVLFGLRREAARASLSVSVPDRVAALSGSCAVIPCSFPAAPGRRYQLKLRYDSAMLLLRGTAFSSEEPLLGAHRDFRGRTAAGRGPPAGGLLRQGGGGHGGRPQEVRGVAEGNGDGGLEEVPESPPGCVR</sequence>
<organism evidence="3 4">
    <name type="scientific">Anguilla anguilla</name>
    <name type="common">European freshwater eel</name>
    <name type="synonym">Muraena anguilla</name>
    <dbReference type="NCBI Taxonomy" id="7936"/>
    <lineage>
        <taxon>Eukaryota</taxon>
        <taxon>Metazoa</taxon>
        <taxon>Chordata</taxon>
        <taxon>Craniata</taxon>
        <taxon>Vertebrata</taxon>
        <taxon>Euteleostomi</taxon>
        <taxon>Actinopterygii</taxon>
        <taxon>Neopterygii</taxon>
        <taxon>Teleostei</taxon>
        <taxon>Anguilliformes</taxon>
        <taxon>Anguillidae</taxon>
        <taxon>Anguilla</taxon>
    </lineage>
</organism>
<feature type="chain" id="PRO_5039439591" description="Immunoglobulin V-set domain-containing protein" evidence="2">
    <location>
        <begin position="24"/>
        <end position="140"/>
    </location>
</feature>
<evidence type="ECO:0000256" key="1">
    <source>
        <dbReference type="SAM" id="MobiDB-lite"/>
    </source>
</evidence>